<dbReference type="Proteomes" id="UP001304769">
    <property type="component" value="Unassembled WGS sequence"/>
</dbReference>
<evidence type="ECO:0000313" key="1">
    <source>
        <dbReference type="EMBL" id="MEA5457229.1"/>
    </source>
</evidence>
<dbReference type="Pfam" id="PF11199">
    <property type="entry name" value="DUF2891"/>
    <property type="match status" value="2"/>
</dbReference>
<dbReference type="EMBL" id="JAYGGQ010000024">
    <property type="protein sequence ID" value="MEA5457229.1"/>
    <property type="molecule type" value="Genomic_DNA"/>
</dbReference>
<protein>
    <submittedName>
        <fullName evidence="1">DUF2891 family protein</fullName>
    </submittedName>
</protein>
<organism evidence="1 2">
    <name type="scientific">Sinomonas terricola</name>
    <dbReference type="NCBI Taxonomy" id="3110330"/>
    <lineage>
        <taxon>Bacteria</taxon>
        <taxon>Bacillati</taxon>
        <taxon>Actinomycetota</taxon>
        <taxon>Actinomycetes</taxon>
        <taxon>Micrococcales</taxon>
        <taxon>Micrococcaceae</taxon>
        <taxon>Sinomonas</taxon>
    </lineage>
</organism>
<name>A0ABU5TCL9_9MICC</name>
<reference evidence="1 2" key="1">
    <citation type="submission" date="2023-12" db="EMBL/GenBank/DDBJ databases">
        <title>Sinomonas terricola sp. nov, isolated from litchi orchard soil in Guangdong, PR China.</title>
        <authorList>
            <person name="Jiaxin W."/>
            <person name="Yang Z."/>
            <person name="Honghui Z."/>
        </authorList>
    </citation>
    <scope>NUCLEOTIDE SEQUENCE [LARGE SCALE GENOMIC DNA]</scope>
    <source>
        <strain evidence="1 2">JGH33</strain>
    </source>
</reference>
<dbReference type="InterPro" id="IPR021365">
    <property type="entry name" value="DUF2891"/>
</dbReference>
<evidence type="ECO:0000313" key="2">
    <source>
        <dbReference type="Proteomes" id="UP001304769"/>
    </source>
</evidence>
<comment type="caution">
    <text evidence="1">The sequence shown here is derived from an EMBL/GenBank/DDBJ whole genome shotgun (WGS) entry which is preliminary data.</text>
</comment>
<gene>
    <name evidence="1" type="ORF">SPF06_21115</name>
</gene>
<sequence length="368" mass="39458">MELFPTAAAHCAGVVLDNLRRAYPYSAHHVQTSDDDRPTPLDLHPAFGTSFDWHSCVHMHWLGVSVLSAGVGTGGDGGAASAIDLLDGVADDGAARLDQTTAARLRGALADNLTAEKLTVEAAYLAANPSWERPYGWAWLVRLAAACHSSPDDELRAWGRNLDGCVDVVERLVQEWLAKAEYPVRHGLHTNSAFGVALLLDGFRALGRTDAAGACEAAARAWFGADAGWASEWELSGQDFLSAGLSEADLMQRVLSPDEFAAWFERFLPRLSAESRMLAVVGVTDESDGYMVHLHGLNLSRAGQLARVARALREATAPSSAEPMLAAALEPLLAAGLGALDSDDFMATHWLASFAWDALESRRELELA</sequence>
<accession>A0ABU5TCL9</accession>
<keyword evidence="2" id="KW-1185">Reference proteome</keyword>
<proteinExistence type="predicted"/>
<dbReference type="RefSeq" id="WP_323281140.1">
    <property type="nucleotide sequence ID" value="NZ_JAYGGQ010000024.1"/>
</dbReference>